<accession>A0A926XYQ3</accession>
<dbReference type="InterPro" id="IPR011006">
    <property type="entry name" value="CheY-like_superfamily"/>
</dbReference>
<organism evidence="4 5">
    <name type="scientific">Spirosoma profusum</name>
    <dbReference type="NCBI Taxonomy" id="2771354"/>
    <lineage>
        <taxon>Bacteria</taxon>
        <taxon>Pseudomonadati</taxon>
        <taxon>Bacteroidota</taxon>
        <taxon>Cytophagia</taxon>
        <taxon>Cytophagales</taxon>
        <taxon>Cytophagaceae</taxon>
        <taxon>Spirosoma</taxon>
    </lineage>
</organism>
<dbReference type="InterPro" id="IPR001789">
    <property type="entry name" value="Sig_transdc_resp-reg_receiver"/>
</dbReference>
<reference evidence="4" key="1">
    <citation type="submission" date="2020-09" db="EMBL/GenBank/DDBJ databases">
        <authorList>
            <person name="Kim M.K."/>
        </authorList>
    </citation>
    <scope>NUCLEOTIDE SEQUENCE</scope>
    <source>
        <strain evidence="4">BT702</strain>
    </source>
</reference>
<dbReference type="AlphaFoldDB" id="A0A926XYQ3"/>
<dbReference type="Pfam" id="PF00072">
    <property type="entry name" value="Response_reg"/>
    <property type="match status" value="1"/>
</dbReference>
<dbReference type="InterPro" id="IPR050595">
    <property type="entry name" value="Bact_response_regulator"/>
</dbReference>
<comment type="caution">
    <text evidence="4">The sequence shown here is derived from an EMBL/GenBank/DDBJ whole genome shotgun (WGS) entry which is preliminary data.</text>
</comment>
<evidence type="ECO:0000259" key="3">
    <source>
        <dbReference type="PROSITE" id="PS50110"/>
    </source>
</evidence>
<dbReference type="SMART" id="SM00448">
    <property type="entry name" value="REC"/>
    <property type="match status" value="1"/>
</dbReference>
<dbReference type="PANTHER" id="PTHR44591">
    <property type="entry name" value="STRESS RESPONSE REGULATOR PROTEIN 1"/>
    <property type="match status" value="1"/>
</dbReference>
<dbReference type="PROSITE" id="PS50110">
    <property type="entry name" value="RESPONSE_REGULATORY"/>
    <property type="match status" value="1"/>
</dbReference>
<dbReference type="RefSeq" id="WP_190889165.1">
    <property type="nucleotide sequence ID" value="NZ_JACWZY010000021.1"/>
</dbReference>
<sequence length="140" mass="15735">MPTETPLTILVIDDEPPILEMLQRIGQQAFPEASFVGVASPQQAFAYLNDELAQQPKLILLDIDFQQSVNGLDVLPQLRARLQGKAPIIMFSGHSTDTNIIQTYEKGAVAYTQKPQDLAGWRAYVERLKTYWHQTVVLPN</sequence>
<keyword evidence="5" id="KW-1185">Reference proteome</keyword>
<evidence type="ECO:0000256" key="2">
    <source>
        <dbReference type="PROSITE-ProRule" id="PRU00169"/>
    </source>
</evidence>
<dbReference type="Proteomes" id="UP000598820">
    <property type="component" value="Unassembled WGS sequence"/>
</dbReference>
<dbReference type="EMBL" id="JACWZY010000021">
    <property type="protein sequence ID" value="MBD2703314.1"/>
    <property type="molecule type" value="Genomic_DNA"/>
</dbReference>
<name>A0A926XYQ3_9BACT</name>
<dbReference type="GO" id="GO:0000160">
    <property type="term" value="P:phosphorelay signal transduction system"/>
    <property type="evidence" value="ECO:0007669"/>
    <property type="project" value="InterPro"/>
</dbReference>
<dbReference type="Gene3D" id="3.40.50.2300">
    <property type="match status" value="1"/>
</dbReference>
<dbReference type="PANTHER" id="PTHR44591:SF3">
    <property type="entry name" value="RESPONSE REGULATORY DOMAIN-CONTAINING PROTEIN"/>
    <property type="match status" value="1"/>
</dbReference>
<feature type="domain" description="Response regulatory" evidence="3">
    <location>
        <begin position="8"/>
        <end position="129"/>
    </location>
</feature>
<evidence type="ECO:0000313" key="4">
    <source>
        <dbReference type="EMBL" id="MBD2703314.1"/>
    </source>
</evidence>
<protein>
    <submittedName>
        <fullName evidence="4">Response regulator</fullName>
    </submittedName>
</protein>
<keyword evidence="1 2" id="KW-0597">Phosphoprotein</keyword>
<evidence type="ECO:0000313" key="5">
    <source>
        <dbReference type="Proteomes" id="UP000598820"/>
    </source>
</evidence>
<evidence type="ECO:0000256" key="1">
    <source>
        <dbReference type="ARBA" id="ARBA00022553"/>
    </source>
</evidence>
<feature type="modified residue" description="4-aspartylphosphate" evidence="2">
    <location>
        <position position="62"/>
    </location>
</feature>
<gene>
    <name evidence="4" type="ORF">IC229_21900</name>
</gene>
<proteinExistence type="predicted"/>
<dbReference type="SUPFAM" id="SSF52172">
    <property type="entry name" value="CheY-like"/>
    <property type="match status" value="1"/>
</dbReference>